<reference evidence="4 5" key="1">
    <citation type="submission" date="2024-09" db="EMBL/GenBank/DDBJ databases">
        <authorList>
            <person name="Sun Q."/>
            <person name="Mori K."/>
        </authorList>
    </citation>
    <scope>NUCLEOTIDE SEQUENCE [LARGE SCALE GENOMIC DNA]</scope>
    <source>
        <strain evidence="4 5">TISTR 2452</strain>
    </source>
</reference>
<keyword evidence="3" id="KW-1133">Transmembrane helix</keyword>
<evidence type="ECO:0000313" key="5">
    <source>
        <dbReference type="Proteomes" id="UP001589747"/>
    </source>
</evidence>
<feature type="coiled-coil region" evidence="1">
    <location>
        <begin position="140"/>
        <end position="167"/>
    </location>
</feature>
<proteinExistence type="predicted"/>
<name>A0ABV5KKB4_9BACL</name>
<feature type="region of interest" description="Disordered" evidence="2">
    <location>
        <begin position="37"/>
        <end position="57"/>
    </location>
</feature>
<keyword evidence="3" id="KW-0472">Membrane</keyword>
<organism evidence="4 5">
    <name type="scientific">Paenibacillus aurantiacus</name>
    <dbReference type="NCBI Taxonomy" id="1936118"/>
    <lineage>
        <taxon>Bacteria</taxon>
        <taxon>Bacillati</taxon>
        <taxon>Bacillota</taxon>
        <taxon>Bacilli</taxon>
        <taxon>Bacillales</taxon>
        <taxon>Paenibacillaceae</taxon>
        <taxon>Paenibacillus</taxon>
    </lineage>
</organism>
<evidence type="ECO:0000256" key="3">
    <source>
        <dbReference type="SAM" id="Phobius"/>
    </source>
</evidence>
<protein>
    <submittedName>
        <fullName evidence="4">SpoIIIAH-like family protein</fullName>
    </submittedName>
</protein>
<keyword evidence="1" id="KW-0175">Coiled coil</keyword>
<accession>A0ABV5KKB4</accession>
<dbReference type="Gene3D" id="1.10.287.4300">
    <property type="entry name" value="Stage III sporulation protein AH-like"/>
    <property type="match status" value="1"/>
</dbReference>
<comment type="caution">
    <text evidence="4">The sequence shown here is derived from an EMBL/GenBank/DDBJ whole genome shotgun (WGS) entry which is preliminary data.</text>
</comment>
<dbReference type="InterPro" id="IPR024232">
    <property type="entry name" value="SpoIIIAH"/>
</dbReference>
<feature type="transmembrane region" description="Helical" evidence="3">
    <location>
        <begin position="7"/>
        <end position="26"/>
    </location>
</feature>
<gene>
    <name evidence="4" type="ORF">ACFFSY_05290</name>
</gene>
<dbReference type="InterPro" id="IPR038503">
    <property type="entry name" value="SpoIIIAH_sf"/>
</dbReference>
<keyword evidence="3" id="KW-0812">Transmembrane</keyword>
<dbReference type="RefSeq" id="WP_377490965.1">
    <property type="nucleotide sequence ID" value="NZ_JBHMDO010000010.1"/>
</dbReference>
<sequence length="219" mass="23819">MNTKRQTVWLVSMLSLMVILSAYYLFTEDVSTSPDLLTDGTKQEQPVDGATEVTAGGGAKNDELVVNEVTQEGAADGKMTAQDTKAAEEADAKALEQVAEQGLASNVFDELQLKRDQANAEEESRLMAALGDTKQNTDSALQAMDQLDQLEEKNTKVTSLEEELTKTYKSVIITPQAGDKYKVVVKSEKVDRSQADDILVKVVGALNLKAEQVSVQFVQ</sequence>
<evidence type="ECO:0000256" key="2">
    <source>
        <dbReference type="SAM" id="MobiDB-lite"/>
    </source>
</evidence>
<evidence type="ECO:0000256" key="1">
    <source>
        <dbReference type="SAM" id="Coils"/>
    </source>
</evidence>
<dbReference type="Proteomes" id="UP001589747">
    <property type="component" value="Unassembled WGS sequence"/>
</dbReference>
<dbReference type="EMBL" id="JBHMDO010000010">
    <property type="protein sequence ID" value="MFB9325335.1"/>
    <property type="molecule type" value="Genomic_DNA"/>
</dbReference>
<dbReference type="Pfam" id="PF12685">
    <property type="entry name" value="SpoIIIAH"/>
    <property type="match status" value="1"/>
</dbReference>
<keyword evidence="5" id="KW-1185">Reference proteome</keyword>
<evidence type="ECO:0000313" key="4">
    <source>
        <dbReference type="EMBL" id="MFB9325335.1"/>
    </source>
</evidence>